<reference evidence="2 3" key="1">
    <citation type="submission" date="2020-08" db="EMBL/GenBank/DDBJ databases">
        <title>Sequencing the genomes of 1000 actinobacteria strains.</title>
        <authorList>
            <person name="Klenk H.-P."/>
        </authorList>
    </citation>
    <scope>NUCLEOTIDE SEQUENCE [LARGE SCALE GENOMIC DNA]</scope>
    <source>
        <strain evidence="2 3">DSM 22242</strain>
    </source>
</reference>
<keyword evidence="2" id="KW-0031">Aminopeptidase</keyword>
<dbReference type="PANTHER" id="PTHR36512">
    <property type="entry name" value="D-AMINOPEPTIDASE"/>
    <property type="match status" value="1"/>
</dbReference>
<name>A0A7W5GQF7_9ACTN</name>
<dbReference type="InterPro" id="IPR016117">
    <property type="entry name" value="ArgJ-like_dom_sf"/>
</dbReference>
<evidence type="ECO:0000256" key="1">
    <source>
        <dbReference type="ARBA" id="ARBA00007068"/>
    </source>
</evidence>
<sequence>MTSASIFAPATKADLPAFGVGSAELASRGTGCTFVVAPQGAVCGVDVRGAAPATRETDLLRPENTVQQVQGVMLAGGSAFGLEAACGAMDELAARGTGFHLMDACVPIVPGACLFDLPVGQFAYPRKEQGAEACVNALENLASGEEPQQGNIGAGTGATVAKMLGPAHAVKSGLGWHAVAMGPVVVGALVAVNAAGCVYAPDGALLAGMRMDDGTMLDAASALPLAAQAAADEAAGIAEEGPCANTTIGVVLTNAQLTKPQAHRLAVTTHDAYARSIKPVHTSHDGDCIFAMASGEVPADPDLLAMMACEAMQQAIANAITHATAAYGFAAVG</sequence>
<proteinExistence type="inferred from homology"/>
<evidence type="ECO:0000313" key="3">
    <source>
        <dbReference type="Proteomes" id="UP000530850"/>
    </source>
</evidence>
<dbReference type="RefSeq" id="WP_194950488.1">
    <property type="nucleotide sequence ID" value="NZ_CANPEU010000026.1"/>
</dbReference>
<protein>
    <submittedName>
        <fullName evidence="2">L-aminopeptidase/D-esterase-like protein</fullName>
    </submittedName>
</protein>
<dbReference type="AlphaFoldDB" id="A0A7W5GQF7"/>
<dbReference type="EMBL" id="JACHYA010000002">
    <property type="protein sequence ID" value="MBB3171168.1"/>
    <property type="molecule type" value="Genomic_DNA"/>
</dbReference>
<keyword evidence="2" id="KW-0645">Protease</keyword>
<comment type="similarity">
    <text evidence="1">Belongs to the peptidase S58 family.</text>
</comment>
<dbReference type="Pfam" id="PF03576">
    <property type="entry name" value="Peptidase_S58"/>
    <property type="match status" value="1"/>
</dbReference>
<dbReference type="GO" id="GO:0004177">
    <property type="term" value="F:aminopeptidase activity"/>
    <property type="evidence" value="ECO:0007669"/>
    <property type="project" value="UniProtKB-KW"/>
</dbReference>
<dbReference type="PANTHER" id="PTHR36512:SF3">
    <property type="entry name" value="BLR5678 PROTEIN"/>
    <property type="match status" value="1"/>
</dbReference>
<dbReference type="SUPFAM" id="SSF56266">
    <property type="entry name" value="DmpA/ArgJ-like"/>
    <property type="match status" value="1"/>
</dbReference>
<accession>A0A7W5GQF7</accession>
<dbReference type="GeneID" id="93356408"/>
<evidence type="ECO:0000313" key="2">
    <source>
        <dbReference type="EMBL" id="MBB3171168.1"/>
    </source>
</evidence>
<dbReference type="Proteomes" id="UP000530850">
    <property type="component" value="Unassembled WGS sequence"/>
</dbReference>
<dbReference type="Gene3D" id="3.60.70.12">
    <property type="entry name" value="L-amino peptidase D-ALA esterase/amidase"/>
    <property type="match status" value="1"/>
</dbReference>
<dbReference type="CDD" id="cd02252">
    <property type="entry name" value="nylC_like"/>
    <property type="match status" value="1"/>
</dbReference>
<keyword evidence="2" id="KW-0378">Hydrolase</keyword>
<gene>
    <name evidence="2" type="ORF">FHR31_000980</name>
</gene>
<dbReference type="InterPro" id="IPR005321">
    <property type="entry name" value="Peptidase_S58_DmpA"/>
</dbReference>
<comment type="caution">
    <text evidence="2">The sequence shown here is derived from an EMBL/GenBank/DDBJ whole genome shotgun (WGS) entry which is preliminary data.</text>
</comment>
<organism evidence="2 3">
    <name type="scientific">Parvibacter caecicola</name>
    <dbReference type="NCBI Taxonomy" id="747645"/>
    <lineage>
        <taxon>Bacteria</taxon>
        <taxon>Bacillati</taxon>
        <taxon>Actinomycetota</taxon>
        <taxon>Coriobacteriia</taxon>
        <taxon>Coriobacteriales</taxon>
        <taxon>Coriobacteriaceae</taxon>
        <taxon>Parvibacter</taxon>
    </lineage>
</organism>